<feature type="signal peptide" evidence="1">
    <location>
        <begin position="1"/>
        <end position="23"/>
    </location>
</feature>
<dbReference type="Gene3D" id="3.30.1150.10">
    <property type="match status" value="1"/>
</dbReference>
<dbReference type="PROSITE" id="PS51257">
    <property type="entry name" value="PROKAR_LIPOPROTEIN"/>
    <property type="match status" value="1"/>
</dbReference>
<accession>A0A3G2E832</accession>
<feature type="chain" id="PRO_5017976369" description="TonB family protein" evidence="1">
    <location>
        <begin position="24"/>
        <end position="180"/>
    </location>
</feature>
<dbReference type="EMBL" id="CP033019">
    <property type="protein sequence ID" value="AYM76153.1"/>
    <property type="molecule type" value="Genomic_DNA"/>
</dbReference>
<evidence type="ECO:0000256" key="1">
    <source>
        <dbReference type="SAM" id="SignalP"/>
    </source>
</evidence>
<proteinExistence type="predicted"/>
<sequence length="180" mass="19690">MLMHRYWLIVGLLLACGHAATWAQEAPRYTLTEDMAQTGTVIKHKGVKAGIPLNYSYAQLSAEQKLAVRDQYEGMPATDEPPYPLKGLAPFLREVYAAQRILQVRGQLVLAVQVNSKGEGKEVAIFESPDDKMANFAAAAAIKQRYKPGLCGGVPCTMDFVYTVTFNLPSNEEGGERAAP</sequence>
<keyword evidence="3" id="KW-1185">Reference proteome</keyword>
<evidence type="ECO:0000313" key="3">
    <source>
        <dbReference type="Proteomes" id="UP000279594"/>
    </source>
</evidence>
<organism evidence="2 3">
    <name type="scientific">Janthinobacterium agaricidamnosum</name>
    <dbReference type="NCBI Taxonomy" id="55508"/>
    <lineage>
        <taxon>Bacteria</taxon>
        <taxon>Pseudomonadati</taxon>
        <taxon>Pseudomonadota</taxon>
        <taxon>Betaproteobacteria</taxon>
        <taxon>Burkholderiales</taxon>
        <taxon>Oxalobacteraceae</taxon>
        <taxon>Janthinobacterium</taxon>
    </lineage>
</organism>
<dbReference type="AlphaFoldDB" id="A0A3G2E832"/>
<dbReference type="SUPFAM" id="SSF74653">
    <property type="entry name" value="TolA/TonB C-terminal domain"/>
    <property type="match status" value="1"/>
</dbReference>
<evidence type="ECO:0000313" key="2">
    <source>
        <dbReference type="EMBL" id="AYM76153.1"/>
    </source>
</evidence>
<dbReference type="Proteomes" id="UP000279594">
    <property type="component" value="Chromosome"/>
</dbReference>
<protein>
    <recommendedName>
        <fullName evidence="4">TonB family protein</fullName>
    </recommendedName>
</protein>
<gene>
    <name evidence="2" type="ORF">D9M09_10390</name>
</gene>
<evidence type="ECO:0008006" key="4">
    <source>
        <dbReference type="Google" id="ProtNLM"/>
    </source>
</evidence>
<reference evidence="2 3" key="1">
    <citation type="submission" date="2018-10" db="EMBL/GenBank/DDBJ databases">
        <title>Effects of UV and annual dynamics of microbial communities in freshwater RAS systems.</title>
        <authorList>
            <person name="Bekkelund A.K."/>
            <person name="Hansen B.R."/>
            <person name="Stokken H."/>
            <person name="Eriksen B.F."/>
            <person name="Kashulin N.A."/>
        </authorList>
    </citation>
    <scope>NUCLEOTIDE SEQUENCE [LARGE SCALE GENOMIC DNA]</scope>
    <source>
        <strain evidence="2 3">BHSEK</strain>
    </source>
</reference>
<name>A0A3G2E832_9BURK</name>
<keyword evidence="1" id="KW-0732">Signal</keyword>